<dbReference type="EMBL" id="CP030862">
    <property type="protein sequence ID" value="AXE24326.1"/>
    <property type="molecule type" value="Genomic_DNA"/>
</dbReference>
<dbReference type="Pfam" id="PF00494">
    <property type="entry name" value="SQS_PSY"/>
    <property type="match status" value="1"/>
</dbReference>
<dbReference type="Gene3D" id="1.10.600.10">
    <property type="entry name" value="Farnesyl Diphosphate Synthase"/>
    <property type="match status" value="1"/>
</dbReference>
<keyword evidence="2" id="KW-1185">Reference proteome</keyword>
<dbReference type="InterPro" id="IPR008949">
    <property type="entry name" value="Isoprenoid_synthase_dom_sf"/>
</dbReference>
<dbReference type="KEGG" id="sgz:C0216_13445"/>
<name>A0A344U0A5_9ACTN</name>
<evidence type="ECO:0000313" key="2">
    <source>
        <dbReference type="Proteomes" id="UP000252004"/>
    </source>
</evidence>
<sequence>MPTWRTTLTAAGIRDPRLRADFTYAARRVMRREPAPYLTLRLLAAPELVPWMTAGVGFMNLVDDTAETGTPRQRADGLAALAERVGEALRTGGGPDPLLRAYAHAVAVRGLPERWLSRFLEGAAGAEACFDGFDTEEDFQAYLDAYAWPGLLAFTGLQYPGGPDGEQAAGWRRFVDAAQRVDFLADLAGDLAEGRLCLPRAALAEHSVTREDLEQARDTPAVRALLAAQARRARTALEAADGIADLAEPGLRPVVAAMAEMMGHQLAAVERAGAGALRRDVGYGVAAPVRTLLRARAGARRGAPAASGASTAR</sequence>
<evidence type="ECO:0000313" key="1">
    <source>
        <dbReference type="EMBL" id="AXE24326.1"/>
    </source>
</evidence>
<dbReference type="SUPFAM" id="SSF48576">
    <property type="entry name" value="Terpenoid synthases"/>
    <property type="match status" value="1"/>
</dbReference>
<dbReference type="AlphaFoldDB" id="A0A344U0A5"/>
<dbReference type="InterPro" id="IPR002060">
    <property type="entry name" value="Squ/phyt_synthse"/>
</dbReference>
<dbReference type="RefSeq" id="WP_114055509.1">
    <property type="nucleotide sequence ID" value="NZ_CP030862.1"/>
</dbReference>
<accession>A0A344U0A5</accession>
<protein>
    <submittedName>
        <fullName evidence="1">Phytoene/squalene synthetase</fullName>
    </submittedName>
</protein>
<reference evidence="1 2" key="1">
    <citation type="submission" date="2018-01" db="EMBL/GenBank/DDBJ databases">
        <title>Draft genome Sequence of streptomyces globosus LZH-48.</title>
        <authorList>
            <person name="Ran K."/>
            <person name="Li Z."/>
            <person name="Wei S."/>
            <person name="Dong R."/>
        </authorList>
    </citation>
    <scope>NUCLEOTIDE SEQUENCE [LARGE SCALE GENOMIC DNA]</scope>
    <source>
        <strain evidence="1 2">LZH-48</strain>
    </source>
</reference>
<gene>
    <name evidence="1" type="ORF">C0216_13445</name>
</gene>
<dbReference type="OrthoDB" id="3535892at2"/>
<organism evidence="1 2">
    <name type="scientific">Streptomyces globosus</name>
    <dbReference type="NCBI Taxonomy" id="68209"/>
    <lineage>
        <taxon>Bacteria</taxon>
        <taxon>Bacillati</taxon>
        <taxon>Actinomycetota</taxon>
        <taxon>Actinomycetes</taxon>
        <taxon>Kitasatosporales</taxon>
        <taxon>Streptomycetaceae</taxon>
        <taxon>Streptomyces</taxon>
    </lineage>
</organism>
<proteinExistence type="predicted"/>
<dbReference type="Proteomes" id="UP000252004">
    <property type="component" value="Chromosome"/>
</dbReference>